<dbReference type="Proteomes" id="UP000326950">
    <property type="component" value="Unassembled WGS sequence"/>
</dbReference>
<evidence type="ECO:0000313" key="3">
    <source>
        <dbReference type="Proteomes" id="UP000326950"/>
    </source>
</evidence>
<keyword evidence="1" id="KW-0472">Membrane</keyword>
<evidence type="ECO:0000313" key="2">
    <source>
        <dbReference type="EMBL" id="KAE8163023.1"/>
    </source>
</evidence>
<keyword evidence="1" id="KW-0812">Transmembrane</keyword>
<reference evidence="2 3" key="1">
    <citation type="submission" date="2019-04" db="EMBL/GenBank/DDBJ databases">
        <title>Friends and foes A comparative genomics study of 23 Aspergillus species from section Flavi.</title>
        <authorList>
            <consortium name="DOE Joint Genome Institute"/>
            <person name="Kjaerbolling I."/>
            <person name="Vesth T."/>
            <person name="Frisvad J.C."/>
            <person name="Nybo J.L."/>
            <person name="Theobald S."/>
            <person name="Kildgaard S."/>
            <person name="Isbrandt T."/>
            <person name="Kuo A."/>
            <person name="Sato A."/>
            <person name="Lyhne E.K."/>
            <person name="Kogle M.E."/>
            <person name="Wiebenga A."/>
            <person name="Kun R.S."/>
            <person name="Lubbers R.J."/>
            <person name="Makela M.R."/>
            <person name="Barry K."/>
            <person name="Chovatia M."/>
            <person name="Clum A."/>
            <person name="Daum C."/>
            <person name="Haridas S."/>
            <person name="He G."/>
            <person name="LaButti K."/>
            <person name="Lipzen A."/>
            <person name="Mondo S."/>
            <person name="Riley R."/>
            <person name="Salamov A."/>
            <person name="Simmons B.A."/>
            <person name="Magnuson J.K."/>
            <person name="Henrissat B."/>
            <person name="Mortensen U.H."/>
            <person name="Larsen T.O."/>
            <person name="Devries R.P."/>
            <person name="Grigoriev I.V."/>
            <person name="Machida M."/>
            <person name="Baker S.E."/>
            <person name="Andersen M.R."/>
        </authorList>
    </citation>
    <scope>NUCLEOTIDE SEQUENCE [LARGE SCALE GENOMIC DNA]</scope>
    <source>
        <strain evidence="2 3">CBS 117626</strain>
    </source>
</reference>
<organism evidence="2 3">
    <name type="scientific">Aspergillus tamarii</name>
    <dbReference type="NCBI Taxonomy" id="41984"/>
    <lineage>
        <taxon>Eukaryota</taxon>
        <taxon>Fungi</taxon>
        <taxon>Dikarya</taxon>
        <taxon>Ascomycota</taxon>
        <taxon>Pezizomycotina</taxon>
        <taxon>Eurotiomycetes</taxon>
        <taxon>Eurotiomycetidae</taxon>
        <taxon>Eurotiales</taxon>
        <taxon>Aspergillaceae</taxon>
        <taxon>Aspergillus</taxon>
        <taxon>Aspergillus subgen. Circumdati</taxon>
    </lineage>
</organism>
<feature type="transmembrane region" description="Helical" evidence="1">
    <location>
        <begin position="48"/>
        <end position="68"/>
    </location>
</feature>
<proteinExistence type="predicted"/>
<keyword evidence="3" id="KW-1185">Reference proteome</keyword>
<accession>A0A5N6UX37</accession>
<sequence>MSMACMIIDVIGWIPKGCRTVGWDGHSVVLVVKQLPVLLLVNDNQETFFFLWFFFSRLSFSPFLFILWKSDLKNFS</sequence>
<name>A0A5N6UX37_ASPTM</name>
<evidence type="ECO:0000256" key="1">
    <source>
        <dbReference type="SAM" id="Phobius"/>
    </source>
</evidence>
<gene>
    <name evidence="2" type="ORF">BDV40DRAFT_264017</name>
</gene>
<dbReference type="AlphaFoldDB" id="A0A5N6UX37"/>
<protein>
    <submittedName>
        <fullName evidence="2">Uncharacterized protein</fullName>
    </submittedName>
</protein>
<keyword evidence="1" id="KW-1133">Transmembrane helix</keyword>
<dbReference type="EMBL" id="ML738622">
    <property type="protein sequence ID" value="KAE8163023.1"/>
    <property type="molecule type" value="Genomic_DNA"/>
</dbReference>